<dbReference type="Pfam" id="PF08240">
    <property type="entry name" value="ADH_N"/>
    <property type="match status" value="1"/>
</dbReference>
<accession>A0ABX5KIS1</accession>
<evidence type="ECO:0000313" key="2">
    <source>
        <dbReference type="EMBL" id="PVX81316.1"/>
    </source>
</evidence>
<dbReference type="Gene3D" id="3.40.50.720">
    <property type="entry name" value="NAD(P)-binding Rossmann-like Domain"/>
    <property type="match status" value="1"/>
</dbReference>
<dbReference type="InterPro" id="IPR020843">
    <property type="entry name" value="ER"/>
</dbReference>
<feature type="domain" description="Enoyl reductase (ER)" evidence="1">
    <location>
        <begin position="29"/>
        <end position="336"/>
    </location>
</feature>
<dbReference type="SUPFAM" id="SSF51735">
    <property type="entry name" value="NAD(P)-binding Rossmann-fold domains"/>
    <property type="match status" value="1"/>
</dbReference>
<dbReference type="CDD" id="cd08271">
    <property type="entry name" value="MDR5"/>
    <property type="match status" value="1"/>
</dbReference>
<dbReference type="Gene3D" id="3.90.180.10">
    <property type="entry name" value="Medium-chain alcohol dehydrogenases, catalytic domain"/>
    <property type="match status" value="1"/>
</dbReference>
<protein>
    <submittedName>
        <fullName evidence="2">NADPH:quinone reductase-like Zn-dependent oxidoreductase</fullName>
    </submittedName>
</protein>
<dbReference type="PANTHER" id="PTHR43482">
    <property type="entry name" value="PROTEIN AST1-RELATED"/>
    <property type="match status" value="1"/>
</dbReference>
<dbReference type="InterPro" id="IPR052585">
    <property type="entry name" value="Lipid_raft_assoc_Zn_ADH"/>
</dbReference>
<dbReference type="InterPro" id="IPR013154">
    <property type="entry name" value="ADH-like_N"/>
</dbReference>
<reference evidence="2 3" key="1">
    <citation type="submission" date="2018-05" db="EMBL/GenBank/DDBJ databases">
        <title>Genomic Encyclopedia of Type Strains, Phase IV (KMG-V): Genome sequencing to study the core and pangenomes of soil and plant-associated prokaryotes.</title>
        <authorList>
            <person name="Whitman W."/>
        </authorList>
    </citation>
    <scope>NUCLEOTIDE SEQUENCE [LARGE SCALE GENOMIC DNA]</scope>
    <source>
        <strain evidence="2 3">SCZa-39</strain>
    </source>
</reference>
<proteinExistence type="predicted"/>
<name>A0ABX5KIS1_9BURK</name>
<dbReference type="EMBL" id="QEOB01000011">
    <property type="protein sequence ID" value="PVX81316.1"/>
    <property type="molecule type" value="Genomic_DNA"/>
</dbReference>
<dbReference type="Pfam" id="PF13602">
    <property type="entry name" value="ADH_zinc_N_2"/>
    <property type="match status" value="1"/>
</dbReference>
<evidence type="ECO:0000313" key="3">
    <source>
        <dbReference type="Proteomes" id="UP000245712"/>
    </source>
</evidence>
<dbReference type="SMART" id="SM00829">
    <property type="entry name" value="PKS_ER"/>
    <property type="match status" value="1"/>
</dbReference>
<dbReference type="SUPFAM" id="SSF50129">
    <property type="entry name" value="GroES-like"/>
    <property type="match status" value="1"/>
</dbReference>
<dbReference type="InterPro" id="IPR036291">
    <property type="entry name" value="NAD(P)-bd_dom_sf"/>
</dbReference>
<organism evidence="2 3">
    <name type="scientific">Paraburkholderia unamae</name>
    <dbReference type="NCBI Taxonomy" id="219649"/>
    <lineage>
        <taxon>Bacteria</taxon>
        <taxon>Pseudomonadati</taxon>
        <taxon>Pseudomonadota</taxon>
        <taxon>Betaproteobacteria</taxon>
        <taxon>Burkholderiales</taxon>
        <taxon>Burkholderiaceae</taxon>
        <taxon>Paraburkholderia</taxon>
    </lineage>
</organism>
<evidence type="ECO:0000259" key="1">
    <source>
        <dbReference type="SMART" id="SM00829"/>
    </source>
</evidence>
<dbReference type="PANTHER" id="PTHR43482:SF1">
    <property type="entry name" value="PROTEIN AST1-RELATED"/>
    <property type="match status" value="1"/>
</dbReference>
<dbReference type="InterPro" id="IPR011032">
    <property type="entry name" value="GroES-like_sf"/>
</dbReference>
<gene>
    <name evidence="2" type="ORF">C7402_111218</name>
</gene>
<comment type="caution">
    <text evidence="2">The sequence shown here is derived from an EMBL/GenBank/DDBJ whole genome shotgun (WGS) entry which is preliminary data.</text>
</comment>
<sequence length="339" mass="36303">MSEDSVTMNTIDTTDSTGTMDAWTWQTAGAPQTLAWRQAAKPAPGPGEVLVRNRAVGLNPVDWKFVEWGSPAWRPGHVPGVDGAGEVVAVGPGVQREWLGVRVAYHQSLTRDGSFAQYTTVPVRALMRLPPGLNFAEAAALPCPMLTAWQAMQKVPHQPGLEVLITGAGGALGTLLVQLAVRSRWRVAAMCNGRHFERMARLGASTCLVPDSEGSTLSSRRPFDVVFDTVSGQHAAQLARFVAANGHLVCIQDRMETPPVAPFTTAISLHEVALNALHAHGSAAHWRALVEAGERLLTDVLHHALAPLPVEPMPFARLPQALESLKAHTTPGRPVAVVD</sequence>
<keyword evidence="3" id="KW-1185">Reference proteome</keyword>
<dbReference type="Proteomes" id="UP000245712">
    <property type="component" value="Unassembled WGS sequence"/>
</dbReference>